<evidence type="ECO:0000256" key="1">
    <source>
        <dbReference type="SAM" id="SignalP"/>
    </source>
</evidence>
<feature type="signal peptide" evidence="1">
    <location>
        <begin position="1"/>
        <end position="25"/>
    </location>
</feature>
<evidence type="ECO:0000313" key="2">
    <source>
        <dbReference type="EMBL" id="KAK6789602.1"/>
    </source>
</evidence>
<sequence length="101" mass="11391">MWLSSSCQLLLINILLECSSHQVLCSSLMRVITTIIDQQVGIFDAKSFACTNRYHSLKFNTIVSPDGKLLVVLGYNPEYLFVDAQSRKVSMFDDLSIEDLV</sequence>
<gene>
    <name evidence="2" type="ORF">RDI58_013402</name>
</gene>
<organism evidence="2 3">
    <name type="scientific">Solanum bulbocastanum</name>
    <name type="common">Wild potato</name>
    <dbReference type="NCBI Taxonomy" id="147425"/>
    <lineage>
        <taxon>Eukaryota</taxon>
        <taxon>Viridiplantae</taxon>
        <taxon>Streptophyta</taxon>
        <taxon>Embryophyta</taxon>
        <taxon>Tracheophyta</taxon>
        <taxon>Spermatophyta</taxon>
        <taxon>Magnoliopsida</taxon>
        <taxon>eudicotyledons</taxon>
        <taxon>Gunneridae</taxon>
        <taxon>Pentapetalae</taxon>
        <taxon>asterids</taxon>
        <taxon>lamiids</taxon>
        <taxon>Solanales</taxon>
        <taxon>Solanaceae</taxon>
        <taxon>Solanoideae</taxon>
        <taxon>Solaneae</taxon>
        <taxon>Solanum</taxon>
    </lineage>
</organism>
<comment type="caution">
    <text evidence="2">The sequence shown here is derived from an EMBL/GenBank/DDBJ whole genome shotgun (WGS) entry which is preliminary data.</text>
</comment>
<proteinExistence type="predicted"/>
<dbReference type="Proteomes" id="UP001371456">
    <property type="component" value="Unassembled WGS sequence"/>
</dbReference>
<dbReference type="AlphaFoldDB" id="A0AAN8TQM9"/>
<protein>
    <submittedName>
        <fullName evidence="2">Uncharacterized protein</fullName>
    </submittedName>
</protein>
<reference evidence="2 3" key="1">
    <citation type="submission" date="2024-02" db="EMBL/GenBank/DDBJ databases">
        <title>de novo genome assembly of Solanum bulbocastanum strain 11H21.</title>
        <authorList>
            <person name="Hosaka A.J."/>
        </authorList>
    </citation>
    <scope>NUCLEOTIDE SEQUENCE [LARGE SCALE GENOMIC DNA]</scope>
    <source>
        <tissue evidence="2">Young leaves</tissue>
    </source>
</reference>
<name>A0AAN8TQM9_SOLBU</name>
<evidence type="ECO:0000313" key="3">
    <source>
        <dbReference type="Proteomes" id="UP001371456"/>
    </source>
</evidence>
<dbReference type="EMBL" id="JBANQN010000005">
    <property type="protein sequence ID" value="KAK6789602.1"/>
    <property type="molecule type" value="Genomic_DNA"/>
</dbReference>
<accession>A0AAN8TQM9</accession>
<keyword evidence="3" id="KW-1185">Reference proteome</keyword>
<feature type="chain" id="PRO_5042925567" evidence="1">
    <location>
        <begin position="26"/>
        <end position="101"/>
    </location>
</feature>
<keyword evidence="1" id="KW-0732">Signal</keyword>